<dbReference type="Proteomes" id="UP000298416">
    <property type="component" value="Unassembled WGS sequence"/>
</dbReference>
<dbReference type="AlphaFoldDB" id="A0A8X8Z2Q8"/>
<dbReference type="EMBL" id="PNBA02000020">
    <property type="protein sequence ID" value="KAG6389054.1"/>
    <property type="molecule type" value="Genomic_DNA"/>
</dbReference>
<evidence type="ECO:0000313" key="3">
    <source>
        <dbReference type="Proteomes" id="UP000298416"/>
    </source>
</evidence>
<reference evidence="1" key="1">
    <citation type="submission" date="2018-01" db="EMBL/GenBank/DDBJ databases">
        <authorList>
            <person name="Mao J.F."/>
        </authorList>
    </citation>
    <scope>NUCLEOTIDE SEQUENCE</scope>
    <source>
        <strain evidence="1">Huo1</strain>
        <tissue evidence="1">Leaf</tissue>
    </source>
</reference>
<name>A0A8X8Z2Q8_SALSN</name>
<dbReference type="EMBL" id="PNBA02000020">
    <property type="protein sequence ID" value="KAG6389064.1"/>
    <property type="molecule type" value="Genomic_DNA"/>
</dbReference>
<proteinExistence type="predicted"/>
<evidence type="ECO:0000313" key="2">
    <source>
        <dbReference type="EMBL" id="KAG6389064.1"/>
    </source>
</evidence>
<accession>A0A8X8Z2Q8</accession>
<sequence length="128" mass="14633">MCLCRSHVKSSSPQALIPVQKYRISESKADSAVAIHRLFQPRCNPLPLLHLAFFTFSDFPMLTAGTYNIEKGLTMKGKGTKRESSSSNLDSQEPRMDIKSILKDIEFLGKIKSLYIYYYYNPICWIFG</sequence>
<organism evidence="1">
    <name type="scientific">Salvia splendens</name>
    <name type="common">Scarlet sage</name>
    <dbReference type="NCBI Taxonomy" id="180675"/>
    <lineage>
        <taxon>Eukaryota</taxon>
        <taxon>Viridiplantae</taxon>
        <taxon>Streptophyta</taxon>
        <taxon>Embryophyta</taxon>
        <taxon>Tracheophyta</taxon>
        <taxon>Spermatophyta</taxon>
        <taxon>Magnoliopsida</taxon>
        <taxon>eudicotyledons</taxon>
        <taxon>Gunneridae</taxon>
        <taxon>Pentapetalae</taxon>
        <taxon>asterids</taxon>
        <taxon>lamiids</taxon>
        <taxon>Lamiales</taxon>
        <taxon>Lamiaceae</taxon>
        <taxon>Nepetoideae</taxon>
        <taxon>Mentheae</taxon>
        <taxon>Salviinae</taxon>
        <taxon>Salvia</taxon>
        <taxon>Salvia subgen. Calosphace</taxon>
        <taxon>core Calosphace</taxon>
    </lineage>
</organism>
<comment type="caution">
    <text evidence="1">The sequence shown here is derived from an EMBL/GenBank/DDBJ whole genome shotgun (WGS) entry which is preliminary data.</text>
</comment>
<protein>
    <submittedName>
        <fullName evidence="1">Uncharacterized protein</fullName>
    </submittedName>
</protein>
<keyword evidence="3" id="KW-1185">Reference proteome</keyword>
<evidence type="ECO:0000313" key="1">
    <source>
        <dbReference type="EMBL" id="KAG6389054.1"/>
    </source>
</evidence>
<gene>
    <name evidence="1" type="ORF">SASPL_150513</name>
    <name evidence="2" type="ORF">SASPL_150523</name>
</gene>
<reference evidence="1" key="2">
    <citation type="submission" date="2020-08" db="EMBL/GenBank/DDBJ databases">
        <title>Plant Genome Project.</title>
        <authorList>
            <person name="Zhang R.-G."/>
        </authorList>
    </citation>
    <scope>NUCLEOTIDE SEQUENCE</scope>
    <source>
        <strain evidence="1">Huo1</strain>
        <tissue evidence="1">Leaf</tissue>
    </source>
</reference>